<keyword evidence="9 10" id="KW-0807">Transducer</keyword>
<feature type="transmembrane region" description="Helical" evidence="10">
    <location>
        <begin position="277"/>
        <end position="297"/>
    </location>
</feature>
<evidence type="ECO:0000313" key="12">
    <source>
        <dbReference type="Proteomes" id="UP000625711"/>
    </source>
</evidence>
<dbReference type="GO" id="GO:0005549">
    <property type="term" value="F:odorant binding"/>
    <property type="evidence" value="ECO:0007669"/>
    <property type="project" value="InterPro"/>
</dbReference>
<evidence type="ECO:0000313" key="11">
    <source>
        <dbReference type="EMBL" id="KAF7284140.1"/>
    </source>
</evidence>
<evidence type="ECO:0000256" key="5">
    <source>
        <dbReference type="ARBA" id="ARBA00022725"/>
    </source>
</evidence>
<keyword evidence="2" id="KW-1003">Cell membrane</keyword>
<feature type="transmembrane region" description="Helical" evidence="10">
    <location>
        <begin position="200"/>
        <end position="224"/>
    </location>
</feature>
<accession>A0A834IUH1</accession>
<evidence type="ECO:0000256" key="1">
    <source>
        <dbReference type="ARBA" id="ARBA00004651"/>
    </source>
</evidence>
<evidence type="ECO:0000256" key="4">
    <source>
        <dbReference type="ARBA" id="ARBA00022692"/>
    </source>
</evidence>
<keyword evidence="4 10" id="KW-0812">Transmembrane</keyword>
<evidence type="ECO:0000256" key="2">
    <source>
        <dbReference type="ARBA" id="ARBA00022475"/>
    </source>
</evidence>
<evidence type="ECO:0000256" key="8">
    <source>
        <dbReference type="ARBA" id="ARBA00023170"/>
    </source>
</evidence>
<evidence type="ECO:0000256" key="10">
    <source>
        <dbReference type="RuleBase" id="RU351113"/>
    </source>
</evidence>
<keyword evidence="12" id="KW-1185">Reference proteome</keyword>
<feature type="transmembrane region" description="Helical" evidence="10">
    <location>
        <begin position="150"/>
        <end position="169"/>
    </location>
</feature>
<sequence length="403" mass="46458">MNFETFSGATSQILTSNGYKLSYNMLVNYRICDTFSTEKRHLGLAGFYPGIYNMYQTTINIFCVLIETGQLIFTLAFVAVHWSNMIKLSETLLFSMTQIAFLSKLFNYMIKKQNCVKIELMLSDPLFTDISADQRDIFNNNISSVNRVAYIYRILCFFAVLLYGLFPFLDTATEGKVYPIPCLFPFNPDNYYTPVYLAEILSIAIGAWLNSTIDIFFCIMITVGKSQFEILSNKIGETTHHIENHSLTEKLLKSCIKYHQGLLRYNTLVEITFSDGIFVQFLCSVAVICLTGFQMLIIEIQSVQFFSLLVYFSCMMFQVAIYCWYGQLLMEKSDAVTSACYEIDWHRASTKNQKMLITIKERVKKPVIMRAFGFFELNLATLMKILKSSYSYFAVLQHLYTNV</sequence>
<feature type="transmembrane region" description="Helical" evidence="10">
    <location>
        <begin position="303"/>
        <end position="325"/>
    </location>
</feature>
<dbReference type="PANTHER" id="PTHR21137:SF35">
    <property type="entry name" value="ODORANT RECEPTOR 19A-RELATED"/>
    <property type="match status" value="1"/>
</dbReference>
<dbReference type="EMBL" id="JAACXV010000082">
    <property type="protein sequence ID" value="KAF7284140.1"/>
    <property type="molecule type" value="Genomic_DNA"/>
</dbReference>
<keyword evidence="5 10" id="KW-0552">Olfaction</keyword>
<evidence type="ECO:0000256" key="7">
    <source>
        <dbReference type="ARBA" id="ARBA00023136"/>
    </source>
</evidence>
<comment type="subcellular location">
    <subcellularLocation>
        <location evidence="1 10">Cell membrane</location>
        <topology evidence="1 10">Multi-pass membrane protein</topology>
    </subcellularLocation>
</comment>
<keyword evidence="3 10" id="KW-0716">Sensory transduction</keyword>
<keyword evidence="7 10" id="KW-0472">Membrane</keyword>
<feature type="transmembrane region" description="Helical" evidence="10">
    <location>
        <begin position="92"/>
        <end position="110"/>
    </location>
</feature>
<organism evidence="11 12">
    <name type="scientific">Rhynchophorus ferrugineus</name>
    <name type="common">Red palm weevil</name>
    <name type="synonym">Curculio ferrugineus</name>
    <dbReference type="NCBI Taxonomy" id="354439"/>
    <lineage>
        <taxon>Eukaryota</taxon>
        <taxon>Metazoa</taxon>
        <taxon>Ecdysozoa</taxon>
        <taxon>Arthropoda</taxon>
        <taxon>Hexapoda</taxon>
        <taxon>Insecta</taxon>
        <taxon>Pterygota</taxon>
        <taxon>Neoptera</taxon>
        <taxon>Endopterygota</taxon>
        <taxon>Coleoptera</taxon>
        <taxon>Polyphaga</taxon>
        <taxon>Cucujiformia</taxon>
        <taxon>Curculionidae</taxon>
        <taxon>Dryophthorinae</taxon>
        <taxon>Rhynchophorus</taxon>
    </lineage>
</organism>
<comment type="similarity">
    <text evidence="10">Belongs to the insect chemoreceptor superfamily. Heteromeric odorant receptor channel (TC 1.A.69) family.</text>
</comment>
<evidence type="ECO:0000256" key="9">
    <source>
        <dbReference type="ARBA" id="ARBA00023224"/>
    </source>
</evidence>
<comment type="caution">
    <text evidence="11">The sequence shown here is derived from an EMBL/GenBank/DDBJ whole genome shotgun (WGS) entry which is preliminary data.</text>
</comment>
<keyword evidence="6 10" id="KW-1133">Transmembrane helix</keyword>
<feature type="transmembrane region" description="Helical" evidence="10">
    <location>
        <begin position="59"/>
        <end position="80"/>
    </location>
</feature>
<dbReference type="Pfam" id="PF02949">
    <property type="entry name" value="7tm_6"/>
    <property type="match status" value="1"/>
</dbReference>
<reference evidence="11" key="1">
    <citation type="submission" date="2020-08" db="EMBL/GenBank/DDBJ databases">
        <title>Genome sequencing and assembly of the red palm weevil Rhynchophorus ferrugineus.</title>
        <authorList>
            <person name="Dias G.B."/>
            <person name="Bergman C.M."/>
            <person name="Manee M."/>
        </authorList>
    </citation>
    <scope>NUCLEOTIDE SEQUENCE</scope>
    <source>
        <strain evidence="11">AA-2017</strain>
        <tissue evidence="11">Whole larva</tissue>
    </source>
</reference>
<proteinExistence type="inferred from homology"/>
<dbReference type="GO" id="GO:0004984">
    <property type="term" value="F:olfactory receptor activity"/>
    <property type="evidence" value="ECO:0007669"/>
    <property type="project" value="InterPro"/>
</dbReference>
<evidence type="ECO:0000256" key="6">
    <source>
        <dbReference type="ARBA" id="ARBA00022989"/>
    </source>
</evidence>
<evidence type="ECO:0000256" key="3">
    <source>
        <dbReference type="ARBA" id="ARBA00022606"/>
    </source>
</evidence>
<dbReference type="Proteomes" id="UP000625711">
    <property type="component" value="Unassembled WGS sequence"/>
</dbReference>
<gene>
    <name evidence="11" type="ORF">GWI33_022497</name>
</gene>
<name>A0A834IUH1_RHYFE</name>
<keyword evidence="8 10" id="KW-0675">Receptor</keyword>
<dbReference type="GO" id="GO:0007165">
    <property type="term" value="P:signal transduction"/>
    <property type="evidence" value="ECO:0007669"/>
    <property type="project" value="UniProtKB-KW"/>
</dbReference>
<dbReference type="GO" id="GO:0005886">
    <property type="term" value="C:plasma membrane"/>
    <property type="evidence" value="ECO:0007669"/>
    <property type="project" value="UniProtKB-SubCell"/>
</dbReference>
<dbReference type="AlphaFoldDB" id="A0A834IUH1"/>
<dbReference type="PANTHER" id="PTHR21137">
    <property type="entry name" value="ODORANT RECEPTOR"/>
    <property type="match status" value="1"/>
</dbReference>
<dbReference type="OrthoDB" id="7540137at2759"/>
<protein>
    <recommendedName>
        <fullName evidence="10">Odorant receptor</fullName>
    </recommendedName>
</protein>
<dbReference type="InterPro" id="IPR004117">
    <property type="entry name" value="7tm6_olfct_rcpt"/>
</dbReference>
<comment type="caution">
    <text evidence="10">Lacks conserved residue(s) required for the propagation of feature annotation.</text>
</comment>